<feature type="chain" id="PRO_5026858017" evidence="2">
    <location>
        <begin position="22"/>
        <end position="188"/>
    </location>
</feature>
<protein>
    <submittedName>
        <fullName evidence="3">Uncharacterized protein</fullName>
    </submittedName>
</protein>
<evidence type="ECO:0000313" key="3">
    <source>
        <dbReference type="EMBL" id="CAA9296010.1"/>
    </source>
</evidence>
<keyword evidence="1" id="KW-0812">Transmembrane</keyword>
<proteinExistence type="predicted"/>
<evidence type="ECO:0000256" key="1">
    <source>
        <dbReference type="SAM" id="Phobius"/>
    </source>
</evidence>
<feature type="transmembrane region" description="Helical" evidence="1">
    <location>
        <begin position="92"/>
        <end position="112"/>
    </location>
</feature>
<keyword evidence="2" id="KW-0732">Signal</keyword>
<feature type="non-terminal residue" evidence="3">
    <location>
        <position position="188"/>
    </location>
</feature>
<feature type="transmembrane region" description="Helical" evidence="1">
    <location>
        <begin position="133"/>
        <end position="151"/>
    </location>
</feature>
<name>A0A6J4K5J3_9BACT</name>
<keyword evidence="1" id="KW-0472">Membrane</keyword>
<accession>A0A6J4K5J3</accession>
<organism evidence="3">
    <name type="scientific">uncultured Gemmatimonadota bacterium</name>
    <dbReference type="NCBI Taxonomy" id="203437"/>
    <lineage>
        <taxon>Bacteria</taxon>
        <taxon>Pseudomonadati</taxon>
        <taxon>Gemmatimonadota</taxon>
        <taxon>environmental samples</taxon>
    </lineage>
</organism>
<gene>
    <name evidence="3" type="ORF">AVDCRST_MAG89-136</name>
</gene>
<evidence type="ECO:0000256" key="2">
    <source>
        <dbReference type="SAM" id="SignalP"/>
    </source>
</evidence>
<feature type="signal peptide" evidence="2">
    <location>
        <begin position="1"/>
        <end position="21"/>
    </location>
</feature>
<reference evidence="3" key="1">
    <citation type="submission" date="2020-02" db="EMBL/GenBank/DDBJ databases">
        <authorList>
            <person name="Meier V. D."/>
        </authorList>
    </citation>
    <scope>NUCLEOTIDE SEQUENCE</scope>
    <source>
        <strain evidence="3">AVDCRST_MAG89</strain>
    </source>
</reference>
<sequence length="188" mass="19352">MRIRSVLGLLLFCVLPSALRAQGNCPTLAAGSLVRLHSGTEGTYRLPLPVQSTDTAIVLPSSGESVRAPLRCGDLRRVELRVGRGSRVRSGLTGAGLGLVMGGIVGAAVGYADWQESSDFQLFSREESMALGAALLGGVGAVTGGVIGFVAPGSRWEDVPLRTRPARAAAGGLRVGPAGPSQVRVSYT</sequence>
<dbReference type="EMBL" id="CADCTV010000031">
    <property type="protein sequence ID" value="CAA9296010.1"/>
    <property type="molecule type" value="Genomic_DNA"/>
</dbReference>
<dbReference type="AlphaFoldDB" id="A0A6J4K5J3"/>
<keyword evidence="1" id="KW-1133">Transmembrane helix</keyword>